<evidence type="ECO:0000256" key="2">
    <source>
        <dbReference type="ARBA" id="ARBA00022598"/>
    </source>
</evidence>
<dbReference type="InterPro" id="IPR032387">
    <property type="entry name" value="ACAS_N"/>
</dbReference>
<feature type="domain" description="AMP-binding enzyme C-terminal" evidence="6">
    <location>
        <begin position="596"/>
        <end position="667"/>
    </location>
</feature>
<comment type="similarity">
    <text evidence="1">Belongs to the ATP-dependent AMP-binding enzyme family.</text>
</comment>
<dbReference type="GO" id="GO:0006629">
    <property type="term" value="P:lipid metabolic process"/>
    <property type="evidence" value="ECO:0007669"/>
    <property type="project" value="InterPro"/>
</dbReference>
<dbReference type="Pfam" id="PF00501">
    <property type="entry name" value="AMP-binding"/>
    <property type="match status" value="1"/>
</dbReference>
<sequence length="707" mass="77464">MAAVSEGTLLWSPPEELQQRSRMRHYMDWLARHRGLAFSTYEALWQWSVRDLEGFWSSLWEYFGIQASAPYTRVLGRREMPGAQWFVGARLNYAQHALRAAAARAGGQGTPGEDGSAPARPVVDPQDPAVIYQSELRPLGMLTWSDLIQQVAAVASGLRELGVGPGDRVVAYLPNIPEALIAFLATASLGAIWSSCSPDFGAPSVADRFRQIEPKILFAVDGYRYNGRDYDRRPVVAELQRQLSSLEATVLVPYLGEGGGRAVAGGMAAVAGPVPAGQGGGPAGDGGGAGFFPGRTLPWSDLLRQGGPLTFEQVPFDHPLWVLYSSGTTGLPKPIVQGHGGILLEHLKMLALHSDLGPGDRFFWFTTTGWMMWNYLASGLLVGATVLLYDGSPGYPDMYALWRFAEATGMKLFGTSAAYVTACMKAGIEPGRELDLSALRSVGSTGSPLSPEGFQWLYEHVKKDLWVASVSGGTDLCTAFVGGCPLLPVHAGEIQCRCLGADVQAFDEEGRPVVDQVGELVIAQPMPSMPLFFWNDPEGKRYRESYFEMFPGIWRHGDWVKITRRGTVVIYGRSDSTINRQGVRMGTSEIYRVVEDIPEILDSLVIDLELPGRGPYMPLFVVLREGVELDDALRSRIKQRIRESLSPRHVPDDIVAIPEVPRTLNGKKLEVPIKKILLGVPREKAVNPDSMSNPESLAYFEQFAQQL</sequence>
<comment type="caution">
    <text evidence="8">The sequence shown here is derived from an EMBL/GenBank/DDBJ whole genome shotgun (WGS) entry which is preliminary data.</text>
</comment>
<dbReference type="OrthoDB" id="9778383at2"/>
<evidence type="ECO:0000259" key="7">
    <source>
        <dbReference type="Pfam" id="PF16177"/>
    </source>
</evidence>
<dbReference type="NCBIfam" id="NF002937">
    <property type="entry name" value="PRK03584.1"/>
    <property type="match status" value="1"/>
</dbReference>
<reference evidence="8" key="2">
    <citation type="submission" date="2012-10" db="EMBL/GenBank/DDBJ databases">
        <title>Improved high-quality draft of Thermaerobacter subterraneus C21, DSM 13965.</title>
        <authorList>
            <consortium name="DOE Joint Genome Institute"/>
            <person name="Eisen J."/>
            <person name="Huntemann M."/>
            <person name="Wei C.-L."/>
            <person name="Han J."/>
            <person name="Detter J.C."/>
            <person name="Han C."/>
            <person name="Tapia R."/>
            <person name="Chen A."/>
            <person name="Kyrpides N."/>
            <person name="Mavromatis K."/>
            <person name="Markowitz V."/>
            <person name="Szeto E."/>
            <person name="Ivanova N."/>
            <person name="Mikhailova N."/>
            <person name="Ovchinnikova G."/>
            <person name="Pagani I."/>
            <person name="Pati A."/>
            <person name="Goodwin L."/>
            <person name="Nordberg H.P."/>
            <person name="Cantor M.N."/>
            <person name="Hua S.X."/>
            <person name="Woyke T."/>
            <person name="Eisen J."/>
            <person name="Klenk H.-P."/>
        </authorList>
    </citation>
    <scope>NUCLEOTIDE SEQUENCE [LARGE SCALE GENOMIC DNA]</scope>
    <source>
        <strain evidence="8">DSM 13965</strain>
    </source>
</reference>
<evidence type="ECO:0000259" key="6">
    <source>
        <dbReference type="Pfam" id="PF13193"/>
    </source>
</evidence>
<dbReference type="Pfam" id="PF16177">
    <property type="entry name" value="ACAS_N"/>
    <property type="match status" value="1"/>
</dbReference>
<dbReference type="InterPro" id="IPR020845">
    <property type="entry name" value="AMP-binding_CS"/>
</dbReference>
<dbReference type="InterPro" id="IPR000873">
    <property type="entry name" value="AMP-dep_synth/lig_dom"/>
</dbReference>
<dbReference type="Gene3D" id="3.30.300.30">
    <property type="match status" value="1"/>
</dbReference>
<organism evidence="8 9">
    <name type="scientific">Thermaerobacter subterraneus DSM 13965</name>
    <dbReference type="NCBI Taxonomy" id="867903"/>
    <lineage>
        <taxon>Bacteria</taxon>
        <taxon>Bacillati</taxon>
        <taxon>Bacillota</taxon>
        <taxon>Clostridia</taxon>
        <taxon>Eubacteriales</taxon>
        <taxon>Clostridiales Family XVII. Incertae Sedis</taxon>
        <taxon>Thermaerobacter</taxon>
    </lineage>
</organism>
<keyword evidence="9" id="KW-1185">Reference proteome</keyword>
<dbReference type="NCBIfam" id="TIGR01217">
    <property type="entry name" value="ac_ac_CoA_syn"/>
    <property type="match status" value="1"/>
</dbReference>
<dbReference type="PANTHER" id="PTHR42921:SF1">
    <property type="entry name" value="ACETOACETYL-COA SYNTHETASE"/>
    <property type="match status" value="1"/>
</dbReference>
<dbReference type="InterPro" id="IPR025110">
    <property type="entry name" value="AMP-bd_C"/>
</dbReference>
<evidence type="ECO:0000256" key="3">
    <source>
        <dbReference type="ARBA" id="ARBA00022741"/>
    </source>
</evidence>
<keyword evidence="2" id="KW-0436">Ligase</keyword>
<dbReference type="eggNOG" id="COG0365">
    <property type="taxonomic scope" value="Bacteria"/>
</dbReference>
<dbReference type="PROSITE" id="PS00455">
    <property type="entry name" value="AMP_BINDING"/>
    <property type="match status" value="1"/>
</dbReference>
<name>K6Q1U0_9FIRM</name>
<keyword evidence="3" id="KW-0547">Nucleotide-binding</keyword>
<dbReference type="RefSeq" id="WP_006903145.1">
    <property type="nucleotide sequence ID" value="NZ_JH976535.1"/>
</dbReference>
<dbReference type="SUPFAM" id="SSF56801">
    <property type="entry name" value="Acetyl-CoA synthetase-like"/>
    <property type="match status" value="1"/>
</dbReference>
<dbReference type="Pfam" id="PF13193">
    <property type="entry name" value="AMP-binding_C"/>
    <property type="match status" value="1"/>
</dbReference>
<evidence type="ECO:0000313" key="9">
    <source>
        <dbReference type="Proteomes" id="UP000005710"/>
    </source>
</evidence>
<dbReference type="GO" id="GO:0030729">
    <property type="term" value="F:acetoacetate-CoA ligase activity"/>
    <property type="evidence" value="ECO:0007669"/>
    <property type="project" value="InterPro"/>
</dbReference>
<dbReference type="GO" id="GO:0005524">
    <property type="term" value="F:ATP binding"/>
    <property type="evidence" value="ECO:0007669"/>
    <property type="project" value="UniProtKB-KW"/>
</dbReference>
<dbReference type="AlphaFoldDB" id="K6Q1U0"/>
<evidence type="ECO:0000313" key="8">
    <source>
        <dbReference type="EMBL" id="EKP95138.1"/>
    </source>
</evidence>
<evidence type="ECO:0000259" key="5">
    <source>
        <dbReference type="Pfam" id="PF00501"/>
    </source>
</evidence>
<dbReference type="PANTHER" id="PTHR42921">
    <property type="entry name" value="ACETOACETYL-COA SYNTHETASE"/>
    <property type="match status" value="1"/>
</dbReference>
<gene>
    <name evidence="8" type="ORF">ThesuDRAFT_00867</name>
</gene>
<keyword evidence="4" id="KW-0067">ATP-binding</keyword>
<dbReference type="Proteomes" id="UP000005710">
    <property type="component" value="Unassembled WGS sequence"/>
</dbReference>
<evidence type="ECO:0000256" key="4">
    <source>
        <dbReference type="ARBA" id="ARBA00022840"/>
    </source>
</evidence>
<protein>
    <submittedName>
        <fullName evidence="8">Acetoacetyl-CoA synthase</fullName>
    </submittedName>
</protein>
<feature type="domain" description="Acetyl-coenzyme A synthetase N-terminal" evidence="7">
    <location>
        <begin position="41"/>
        <end position="97"/>
    </location>
</feature>
<accession>K6Q1U0</accession>
<reference evidence="8" key="1">
    <citation type="submission" date="2010-10" db="EMBL/GenBank/DDBJ databases">
        <authorList>
            <consortium name="US DOE Joint Genome Institute (JGI-PGF)"/>
            <person name="Lucas S."/>
            <person name="Copeland A."/>
            <person name="Lapidus A."/>
            <person name="Bruce D."/>
            <person name="Goodwin L."/>
            <person name="Pitluck S."/>
            <person name="Kyrpides N."/>
            <person name="Mavromatis K."/>
            <person name="Detter J.C."/>
            <person name="Han C."/>
            <person name="Land M."/>
            <person name="Hauser L."/>
            <person name="Markowitz V."/>
            <person name="Cheng J.-F."/>
            <person name="Hugenholtz P."/>
            <person name="Woyke T."/>
            <person name="Wu D."/>
            <person name="Pukall R."/>
            <person name="Wahrenburg C."/>
            <person name="Brambilla E."/>
            <person name="Klenk H.-P."/>
            <person name="Eisen J.A."/>
        </authorList>
    </citation>
    <scope>NUCLEOTIDE SEQUENCE [LARGE SCALE GENOMIC DNA]</scope>
    <source>
        <strain evidence="8">DSM 13965</strain>
    </source>
</reference>
<dbReference type="InterPro" id="IPR045851">
    <property type="entry name" value="AMP-bd_C_sf"/>
</dbReference>
<evidence type="ECO:0000256" key="1">
    <source>
        <dbReference type="ARBA" id="ARBA00006432"/>
    </source>
</evidence>
<dbReference type="Gene3D" id="3.40.50.12780">
    <property type="entry name" value="N-terminal domain of ligase-like"/>
    <property type="match status" value="1"/>
</dbReference>
<dbReference type="InterPro" id="IPR042099">
    <property type="entry name" value="ANL_N_sf"/>
</dbReference>
<dbReference type="EMBL" id="AENY02000002">
    <property type="protein sequence ID" value="EKP95138.1"/>
    <property type="molecule type" value="Genomic_DNA"/>
</dbReference>
<feature type="domain" description="AMP-dependent synthetase/ligase" evidence="5">
    <location>
        <begin position="124"/>
        <end position="525"/>
    </location>
</feature>
<dbReference type="InterPro" id="IPR005914">
    <property type="entry name" value="Acac_CoA_synth"/>
</dbReference>
<dbReference type="STRING" id="867903.ThesuDRAFT_00867"/>
<dbReference type="HOGENOM" id="CLU_000022_3_3_9"/>
<dbReference type="CDD" id="cd05943">
    <property type="entry name" value="AACS"/>
    <property type="match status" value="1"/>
</dbReference>
<proteinExistence type="inferred from homology"/>